<dbReference type="InterPro" id="IPR001841">
    <property type="entry name" value="Znf_RING"/>
</dbReference>
<dbReference type="SMART" id="SM00184">
    <property type="entry name" value="RING"/>
    <property type="match status" value="1"/>
</dbReference>
<name>A0A835QZ45_VANPL</name>
<evidence type="ECO:0000256" key="4">
    <source>
        <dbReference type="PROSITE-ProRule" id="PRU00175"/>
    </source>
</evidence>
<dbReference type="AlphaFoldDB" id="A0A835QZ45"/>
<dbReference type="Pfam" id="PF13920">
    <property type="entry name" value="zf-C3HC4_3"/>
    <property type="match status" value="1"/>
</dbReference>
<dbReference type="PANTHER" id="PTHR42647">
    <property type="entry name" value="SBP (S-RIBONUCLEASE BINDING PROTEIN) FAMILY PROTEIN"/>
    <property type="match status" value="1"/>
</dbReference>
<sequence>MTLSPSLPLMAVEAHHLHLFSRVSTKTVETQQAMLDNAFTGLAGHLISRFDHPRGGTAPSNSGVSAATDTLIFRKRPRDPTFLPSDNLSGYPHQELLDLDRLLAQNRQKLHTEFVERWRRFAQQVVSAVEEGVSKRLKAKDEEIEREKRINWALEEKIRKISIESQIWRELAQTNEAAANVLRSNLEHLLAVQLRVKEQRIWDTDASGAVEDAESCCCGESEGQSSAKAAVPTRACRVCWEIDADVLVLPCRHLSLCSRCGPLADLCPVCNGCKAGSVNVYLT</sequence>
<evidence type="ECO:0000256" key="3">
    <source>
        <dbReference type="ARBA" id="ARBA00022833"/>
    </source>
</evidence>
<dbReference type="PANTHER" id="PTHR42647:SF12">
    <property type="entry name" value="BOI-RELATED E3 UBIQUITIN-PROTEIN LIGASE 2-RELATED"/>
    <property type="match status" value="1"/>
</dbReference>
<comment type="caution">
    <text evidence="6">The sequence shown here is derived from an EMBL/GenBank/DDBJ whole genome shotgun (WGS) entry which is preliminary data.</text>
</comment>
<dbReference type="GO" id="GO:0043067">
    <property type="term" value="P:regulation of programmed cell death"/>
    <property type="evidence" value="ECO:0007669"/>
    <property type="project" value="TreeGrafter"/>
</dbReference>
<evidence type="ECO:0000259" key="5">
    <source>
        <dbReference type="PROSITE" id="PS50089"/>
    </source>
</evidence>
<gene>
    <name evidence="6" type="ORF">HPP92_013474</name>
</gene>
<evidence type="ECO:0000313" key="7">
    <source>
        <dbReference type="Proteomes" id="UP000639772"/>
    </source>
</evidence>
<evidence type="ECO:0000313" key="6">
    <source>
        <dbReference type="EMBL" id="KAG0478755.1"/>
    </source>
</evidence>
<dbReference type="EMBL" id="JADCNM010000006">
    <property type="protein sequence ID" value="KAG0478755.1"/>
    <property type="molecule type" value="Genomic_DNA"/>
</dbReference>
<dbReference type="OrthoDB" id="1711136at2759"/>
<dbReference type="InterPro" id="IPR013083">
    <property type="entry name" value="Znf_RING/FYVE/PHD"/>
</dbReference>
<protein>
    <recommendedName>
        <fullName evidence="5">RING-type domain-containing protein</fullName>
    </recommendedName>
</protein>
<keyword evidence="1" id="KW-0479">Metal-binding</keyword>
<keyword evidence="3" id="KW-0862">Zinc</keyword>
<dbReference type="Proteomes" id="UP000639772">
    <property type="component" value="Chromosome 6"/>
</dbReference>
<dbReference type="Gene3D" id="3.30.40.10">
    <property type="entry name" value="Zinc/RING finger domain, C3HC4 (zinc finger)"/>
    <property type="match status" value="1"/>
</dbReference>
<evidence type="ECO:0000256" key="2">
    <source>
        <dbReference type="ARBA" id="ARBA00022771"/>
    </source>
</evidence>
<dbReference type="GO" id="GO:0008270">
    <property type="term" value="F:zinc ion binding"/>
    <property type="evidence" value="ECO:0007669"/>
    <property type="project" value="UniProtKB-KW"/>
</dbReference>
<dbReference type="GO" id="GO:0004842">
    <property type="term" value="F:ubiquitin-protein transferase activity"/>
    <property type="evidence" value="ECO:0007669"/>
    <property type="project" value="TreeGrafter"/>
</dbReference>
<reference evidence="6 7" key="1">
    <citation type="journal article" date="2020" name="Nat. Food">
        <title>A phased Vanilla planifolia genome enables genetic improvement of flavour and production.</title>
        <authorList>
            <person name="Hasing T."/>
            <person name="Tang H."/>
            <person name="Brym M."/>
            <person name="Khazi F."/>
            <person name="Huang T."/>
            <person name="Chambers A.H."/>
        </authorList>
    </citation>
    <scope>NUCLEOTIDE SEQUENCE [LARGE SCALE GENOMIC DNA]</scope>
    <source>
        <tissue evidence="6">Leaf</tissue>
    </source>
</reference>
<evidence type="ECO:0000256" key="1">
    <source>
        <dbReference type="ARBA" id="ARBA00022723"/>
    </source>
</evidence>
<proteinExistence type="predicted"/>
<keyword evidence="2 4" id="KW-0863">Zinc-finger</keyword>
<accession>A0A835QZ45</accession>
<feature type="domain" description="RING-type" evidence="5">
    <location>
        <begin position="236"/>
        <end position="271"/>
    </location>
</feature>
<dbReference type="PROSITE" id="PS50089">
    <property type="entry name" value="ZF_RING_2"/>
    <property type="match status" value="1"/>
</dbReference>
<organism evidence="6 7">
    <name type="scientific">Vanilla planifolia</name>
    <name type="common">Vanilla</name>
    <dbReference type="NCBI Taxonomy" id="51239"/>
    <lineage>
        <taxon>Eukaryota</taxon>
        <taxon>Viridiplantae</taxon>
        <taxon>Streptophyta</taxon>
        <taxon>Embryophyta</taxon>
        <taxon>Tracheophyta</taxon>
        <taxon>Spermatophyta</taxon>
        <taxon>Magnoliopsida</taxon>
        <taxon>Liliopsida</taxon>
        <taxon>Asparagales</taxon>
        <taxon>Orchidaceae</taxon>
        <taxon>Vanilloideae</taxon>
        <taxon>Vanilleae</taxon>
        <taxon>Vanilla</taxon>
    </lineage>
</organism>